<proteinExistence type="predicted"/>
<protein>
    <submittedName>
        <fullName evidence="2">Uncharacterized protein</fullName>
    </submittedName>
</protein>
<dbReference type="Proteomes" id="UP000823388">
    <property type="component" value="Chromosome 6N"/>
</dbReference>
<evidence type="ECO:0000256" key="1">
    <source>
        <dbReference type="SAM" id="MobiDB-lite"/>
    </source>
</evidence>
<dbReference type="AlphaFoldDB" id="A0A8T0R236"/>
<name>A0A8T0R236_PANVG</name>
<keyword evidence="3" id="KW-1185">Reference proteome</keyword>
<organism evidence="2 3">
    <name type="scientific">Panicum virgatum</name>
    <name type="common">Blackwell switchgrass</name>
    <dbReference type="NCBI Taxonomy" id="38727"/>
    <lineage>
        <taxon>Eukaryota</taxon>
        <taxon>Viridiplantae</taxon>
        <taxon>Streptophyta</taxon>
        <taxon>Embryophyta</taxon>
        <taxon>Tracheophyta</taxon>
        <taxon>Spermatophyta</taxon>
        <taxon>Magnoliopsida</taxon>
        <taxon>Liliopsida</taxon>
        <taxon>Poales</taxon>
        <taxon>Poaceae</taxon>
        <taxon>PACMAD clade</taxon>
        <taxon>Panicoideae</taxon>
        <taxon>Panicodae</taxon>
        <taxon>Paniceae</taxon>
        <taxon>Panicinae</taxon>
        <taxon>Panicum</taxon>
        <taxon>Panicum sect. Hiantes</taxon>
    </lineage>
</organism>
<sequence>MAASWVTPVLVWWGCKKMGGEIRRRWCRRIRDGAGCARWHPWRAWRPRSARSSPAWSRRPRARSGWPGPPPRRGARRCCGARSRRPAPRGGPAASPRCASACTPPRLEPRKGLDGDAPEVADLLVEGVLRPRQVGCVYGTSTQSVSG</sequence>
<evidence type="ECO:0000313" key="3">
    <source>
        <dbReference type="Proteomes" id="UP000823388"/>
    </source>
</evidence>
<accession>A0A8T0R236</accession>
<feature type="compositionally biased region" description="Low complexity" evidence="1">
    <location>
        <begin position="88"/>
        <end position="99"/>
    </location>
</feature>
<reference evidence="2" key="1">
    <citation type="submission" date="2020-05" db="EMBL/GenBank/DDBJ databases">
        <title>WGS assembly of Panicum virgatum.</title>
        <authorList>
            <person name="Lovell J.T."/>
            <person name="Jenkins J."/>
            <person name="Shu S."/>
            <person name="Juenger T.E."/>
            <person name="Schmutz J."/>
        </authorList>
    </citation>
    <scope>NUCLEOTIDE SEQUENCE</scope>
    <source>
        <strain evidence="2">AP13</strain>
    </source>
</reference>
<gene>
    <name evidence="2" type="ORF">PVAP13_6NG274803</name>
</gene>
<comment type="caution">
    <text evidence="2">The sequence shown here is derived from an EMBL/GenBank/DDBJ whole genome shotgun (WGS) entry which is preliminary data.</text>
</comment>
<feature type="region of interest" description="Disordered" evidence="1">
    <location>
        <begin position="49"/>
        <end position="116"/>
    </location>
</feature>
<evidence type="ECO:0000313" key="2">
    <source>
        <dbReference type="EMBL" id="KAG2579320.1"/>
    </source>
</evidence>
<dbReference type="EMBL" id="CM029048">
    <property type="protein sequence ID" value="KAG2579320.1"/>
    <property type="molecule type" value="Genomic_DNA"/>
</dbReference>